<evidence type="ECO:0000256" key="5">
    <source>
        <dbReference type="SAM" id="SignalP"/>
    </source>
</evidence>
<evidence type="ECO:0000256" key="4">
    <source>
        <dbReference type="RuleBase" id="RU000499"/>
    </source>
</evidence>
<dbReference type="PANTHER" id="PTHR11592">
    <property type="entry name" value="GLUTATHIONE PEROXIDASE"/>
    <property type="match status" value="1"/>
</dbReference>
<dbReference type="AlphaFoldDB" id="A0AAV0TZC9"/>
<reference evidence="6" key="1">
    <citation type="submission" date="2022-12" db="EMBL/GenBank/DDBJ databases">
        <authorList>
            <person name="Webb A."/>
        </authorList>
    </citation>
    <scope>NUCLEOTIDE SEQUENCE</scope>
    <source>
        <strain evidence="6">Hp1</strain>
    </source>
</reference>
<proteinExistence type="inferred from homology"/>
<evidence type="ECO:0000256" key="2">
    <source>
        <dbReference type="ARBA" id="ARBA00022559"/>
    </source>
</evidence>
<dbReference type="PANTHER" id="PTHR11592:SF78">
    <property type="entry name" value="GLUTATHIONE PEROXIDASE"/>
    <property type="match status" value="1"/>
</dbReference>
<dbReference type="InterPro" id="IPR000889">
    <property type="entry name" value="Glutathione_peroxidase"/>
</dbReference>
<evidence type="ECO:0000256" key="1">
    <source>
        <dbReference type="ARBA" id="ARBA00006926"/>
    </source>
</evidence>
<dbReference type="InterPro" id="IPR029760">
    <property type="entry name" value="GPX_CS"/>
</dbReference>
<dbReference type="GO" id="GO:0004601">
    <property type="term" value="F:peroxidase activity"/>
    <property type="evidence" value="ECO:0007669"/>
    <property type="project" value="UniProtKB-KW"/>
</dbReference>
<dbReference type="PRINTS" id="PR01011">
    <property type="entry name" value="GLUTPROXDASE"/>
</dbReference>
<name>A0AAV0TZC9_HYABA</name>
<feature type="chain" id="PRO_5043393031" description="Glutathione peroxidase" evidence="5">
    <location>
        <begin position="17"/>
        <end position="216"/>
    </location>
</feature>
<feature type="signal peptide" evidence="5">
    <location>
        <begin position="1"/>
        <end position="16"/>
    </location>
</feature>
<dbReference type="EMBL" id="CANTFL010001005">
    <property type="protein sequence ID" value="CAI5729679.1"/>
    <property type="molecule type" value="Genomic_DNA"/>
</dbReference>
<dbReference type="FunFam" id="3.40.30.10:FF:000025">
    <property type="entry name" value="Glutathione peroxidase"/>
    <property type="match status" value="1"/>
</dbReference>
<dbReference type="Gene3D" id="3.40.30.10">
    <property type="entry name" value="Glutaredoxin"/>
    <property type="match status" value="1"/>
</dbReference>
<dbReference type="SUPFAM" id="SSF52833">
    <property type="entry name" value="Thioredoxin-like"/>
    <property type="match status" value="1"/>
</dbReference>
<dbReference type="CDD" id="cd00340">
    <property type="entry name" value="GSH_Peroxidase"/>
    <property type="match status" value="1"/>
</dbReference>
<protein>
    <recommendedName>
        <fullName evidence="4">Glutathione peroxidase</fullName>
    </recommendedName>
</protein>
<keyword evidence="2 4" id="KW-0575">Peroxidase</keyword>
<dbReference type="PROSITE" id="PS00763">
    <property type="entry name" value="GLUTATHIONE_PEROXID_2"/>
    <property type="match status" value="1"/>
</dbReference>
<gene>
    <name evidence="6" type="ORF">HBR001_LOCUS4621</name>
</gene>
<accession>A0AAV0TZC9</accession>
<comment type="caution">
    <text evidence="6">The sequence shown here is derived from an EMBL/GenBank/DDBJ whole genome shotgun (WGS) entry which is preliminary data.</text>
</comment>
<dbReference type="PROSITE" id="PS51355">
    <property type="entry name" value="GLUTATHIONE_PEROXID_3"/>
    <property type="match status" value="1"/>
</dbReference>
<organism evidence="6 7">
    <name type="scientific">Hyaloperonospora brassicae</name>
    <name type="common">Brassica downy mildew</name>
    <name type="synonym">Peronospora brassicae</name>
    <dbReference type="NCBI Taxonomy" id="162125"/>
    <lineage>
        <taxon>Eukaryota</taxon>
        <taxon>Sar</taxon>
        <taxon>Stramenopiles</taxon>
        <taxon>Oomycota</taxon>
        <taxon>Peronosporomycetes</taxon>
        <taxon>Peronosporales</taxon>
        <taxon>Peronosporaceae</taxon>
        <taxon>Hyaloperonospora</taxon>
    </lineage>
</organism>
<evidence type="ECO:0000313" key="6">
    <source>
        <dbReference type="EMBL" id="CAI5729679.1"/>
    </source>
</evidence>
<sequence>MARLLLLRVLLAAVLASGLLRDYRSAATADDGQSFLAFSATDLRGHEVSMRTYSAYPVILVVNVASACGYTDTNYRELQELYEKYHDEGFMVLGFPCNQFGGQEPGTNDDILKFTQEQYHVTFPLFAKVHVNGDDAHPLFQFLKTRLDGFMTTDIKWNFTKFLIVNHEPVKRYGTTTSPLAIEQDILQALSSSQQVSGLDDGGAMDGDYEDAHDEF</sequence>
<keyword evidence="5" id="KW-0732">Signal</keyword>
<keyword evidence="3 4" id="KW-0560">Oxidoreductase</keyword>
<dbReference type="GO" id="GO:0006979">
    <property type="term" value="P:response to oxidative stress"/>
    <property type="evidence" value="ECO:0007669"/>
    <property type="project" value="InterPro"/>
</dbReference>
<keyword evidence="7" id="KW-1185">Reference proteome</keyword>
<dbReference type="Pfam" id="PF00255">
    <property type="entry name" value="GSHPx"/>
    <property type="match status" value="1"/>
</dbReference>
<dbReference type="InterPro" id="IPR036249">
    <property type="entry name" value="Thioredoxin-like_sf"/>
</dbReference>
<evidence type="ECO:0000256" key="3">
    <source>
        <dbReference type="ARBA" id="ARBA00023002"/>
    </source>
</evidence>
<dbReference type="Proteomes" id="UP001162031">
    <property type="component" value="Unassembled WGS sequence"/>
</dbReference>
<comment type="similarity">
    <text evidence="1 4">Belongs to the glutathione peroxidase family.</text>
</comment>
<evidence type="ECO:0000313" key="7">
    <source>
        <dbReference type="Proteomes" id="UP001162031"/>
    </source>
</evidence>